<feature type="region of interest" description="Disordered" evidence="1">
    <location>
        <begin position="1"/>
        <end position="20"/>
    </location>
</feature>
<gene>
    <name evidence="2" type="ORF">A2942_05065</name>
</gene>
<evidence type="ECO:0000256" key="1">
    <source>
        <dbReference type="SAM" id="MobiDB-lite"/>
    </source>
</evidence>
<organism evidence="2 3">
    <name type="scientific">Candidatus Lloydbacteria bacterium RIFCSPLOWO2_01_FULL_50_20</name>
    <dbReference type="NCBI Taxonomy" id="1798665"/>
    <lineage>
        <taxon>Bacteria</taxon>
        <taxon>Candidatus Lloydiibacteriota</taxon>
    </lineage>
</organism>
<comment type="caution">
    <text evidence="2">The sequence shown here is derived from an EMBL/GenBank/DDBJ whole genome shotgun (WGS) entry which is preliminary data.</text>
</comment>
<sequence length="173" mass="18898">MESISKKKNPELLATRIPPGSRGLFTEEPFKVLPGNKIYEEPFDPLEDDSVALVAMELGLIGKDPVEILIAAEENDLEAVLSGLEIVGEPGGSLASLSSDKEADALIAKFSQPRMLETVRRSRPVLYKVEPPKPATGCVAPICYDREAHKHVLGREAKVVVRKHHHYVVPNAA</sequence>
<reference evidence="2 3" key="1">
    <citation type="journal article" date="2016" name="Nat. Commun.">
        <title>Thousands of microbial genomes shed light on interconnected biogeochemical processes in an aquifer system.</title>
        <authorList>
            <person name="Anantharaman K."/>
            <person name="Brown C.T."/>
            <person name="Hug L.A."/>
            <person name="Sharon I."/>
            <person name="Castelle C.J."/>
            <person name="Probst A.J."/>
            <person name="Thomas B.C."/>
            <person name="Singh A."/>
            <person name="Wilkins M.J."/>
            <person name="Karaoz U."/>
            <person name="Brodie E.L."/>
            <person name="Williams K.H."/>
            <person name="Hubbard S.S."/>
            <person name="Banfield J.F."/>
        </authorList>
    </citation>
    <scope>NUCLEOTIDE SEQUENCE [LARGE SCALE GENOMIC DNA]</scope>
</reference>
<evidence type="ECO:0000313" key="3">
    <source>
        <dbReference type="Proteomes" id="UP000178534"/>
    </source>
</evidence>
<dbReference type="Proteomes" id="UP000178534">
    <property type="component" value="Unassembled WGS sequence"/>
</dbReference>
<feature type="compositionally biased region" description="Basic and acidic residues" evidence="1">
    <location>
        <begin position="1"/>
        <end position="10"/>
    </location>
</feature>
<dbReference type="AlphaFoldDB" id="A0A1G2DCK2"/>
<accession>A0A1G2DCK2</accession>
<proteinExistence type="predicted"/>
<name>A0A1G2DCK2_9BACT</name>
<dbReference type="EMBL" id="MHLP01000041">
    <property type="protein sequence ID" value="OGZ11142.1"/>
    <property type="molecule type" value="Genomic_DNA"/>
</dbReference>
<evidence type="ECO:0000313" key="2">
    <source>
        <dbReference type="EMBL" id="OGZ11142.1"/>
    </source>
</evidence>
<protein>
    <submittedName>
        <fullName evidence="2">Uncharacterized protein</fullName>
    </submittedName>
</protein>